<name>A0ABU0XVW8_9BURK</name>
<dbReference type="PANTHER" id="PTHR39210">
    <property type="entry name" value="HEPARIN-SULFATE LYASE"/>
    <property type="match status" value="1"/>
</dbReference>
<dbReference type="SUPFAM" id="SSF48230">
    <property type="entry name" value="Chondroitin AC/alginate lyase"/>
    <property type="match status" value="1"/>
</dbReference>
<evidence type="ECO:0000256" key="1">
    <source>
        <dbReference type="ARBA" id="ARBA00004418"/>
    </source>
</evidence>
<dbReference type="Pfam" id="PF16332">
    <property type="entry name" value="DUF4962"/>
    <property type="match status" value="1"/>
</dbReference>
<keyword evidence="9" id="KW-1185">Reference proteome</keyword>
<dbReference type="InterPro" id="IPR013783">
    <property type="entry name" value="Ig-like_fold"/>
</dbReference>
<dbReference type="Proteomes" id="UP001237592">
    <property type="component" value="Unassembled WGS sequence"/>
</dbReference>
<dbReference type="Gene3D" id="1.50.10.100">
    <property type="entry name" value="Chondroitin AC/alginate lyase"/>
    <property type="match status" value="1"/>
</dbReference>
<dbReference type="InterPro" id="IPR008929">
    <property type="entry name" value="Chondroitin_lyas"/>
</dbReference>
<keyword evidence="4" id="KW-0456">Lyase</keyword>
<evidence type="ECO:0000256" key="4">
    <source>
        <dbReference type="ARBA" id="ARBA00023239"/>
    </source>
</evidence>
<feature type="signal peptide" evidence="5">
    <location>
        <begin position="1"/>
        <end position="25"/>
    </location>
</feature>
<dbReference type="Pfam" id="PF07940">
    <property type="entry name" value="Hepar_II_III_C"/>
    <property type="match status" value="1"/>
</dbReference>
<dbReference type="EMBL" id="JAVFKP010000004">
    <property type="protein sequence ID" value="MDQ4627679.1"/>
    <property type="molecule type" value="Genomic_DNA"/>
</dbReference>
<dbReference type="PANTHER" id="PTHR39210:SF1">
    <property type="entry name" value="HEPARIN-SULFATE LYASE"/>
    <property type="match status" value="1"/>
</dbReference>
<keyword evidence="3" id="KW-0574">Periplasm</keyword>
<feature type="domain" description="Heparinase II/III-like C-terminal" evidence="6">
    <location>
        <begin position="479"/>
        <end position="672"/>
    </location>
</feature>
<evidence type="ECO:0000256" key="2">
    <source>
        <dbReference type="ARBA" id="ARBA00022729"/>
    </source>
</evidence>
<gene>
    <name evidence="8" type="ORF">RB624_17450</name>
</gene>
<proteinExistence type="predicted"/>
<dbReference type="RefSeq" id="WP_081345399.1">
    <property type="nucleotide sequence ID" value="NZ_CBCRWJ010000002.1"/>
</dbReference>
<evidence type="ECO:0000256" key="5">
    <source>
        <dbReference type="SAM" id="SignalP"/>
    </source>
</evidence>
<feature type="chain" id="PRO_5046824628" evidence="5">
    <location>
        <begin position="26"/>
        <end position="748"/>
    </location>
</feature>
<comment type="subcellular location">
    <subcellularLocation>
        <location evidence="1">Periplasm</location>
    </subcellularLocation>
</comment>
<evidence type="ECO:0000259" key="7">
    <source>
        <dbReference type="Pfam" id="PF16332"/>
    </source>
</evidence>
<protein>
    <submittedName>
        <fullName evidence="8">Heparinase II/III family protein</fullName>
    </submittedName>
</protein>
<comment type="caution">
    <text evidence="8">The sequence shown here is derived from an EMBL/GenBank/DDBJ whole genome shotgun (WGS) entry which is preliminary data.</text>
</comment>
<dbReference type="Gene3D" id="2.60.40.10">
    <property type="entry name" value="Immunoglobulins"/>
    <property type="match status" value="1"/>
</dbReference>
<dbReference type="Gene3D" id="2.70.98.70">
    <property type="match status" value="1"/>
</dbReference>
<dbReference type="InterPro" id="IPR032518">
    <property type="entry name" value="HepII_N"/>
</dbReference>
<organism evidence="8 9">
    <name type="scientific">Janthinobacterium lividum</name>
    <dbReference type="NCBI Taxonomy" id="29581"/>
    <lineage>
        <taxon>Bacteria</taxon>
        <taxon>Pseudomonadati</taxon>
        <taxon>Pseudomonadota</taxon>
        <taxon>Betaproteobacteria</taxon>
        <taxon>Burkholderiales</taxon>
        <taxon>Oxalobacteraceae</taxon>
        <taxon>Janthinobacterium</taxon>
    </lineage>
</organism>
<dbReference type="InterPro" id="IPR012480">
    <property type="entry name" value="Hepar_II_III_C"/>
</dbReference>
<reference evidence="8 9" key="1">
    <citation type="submission" date="2023-08" db="EMBL/GenBank/DDBJ databases">
        <title>Draft genome sequence of Janthinobacterium lividum.</title>
        <authorList>
            <person name="Chun B.H."/>
            <person name="Lee Y."/>
        </authorList>
    </citation>
    <scope>NUCLEOTIDE SEQUENCE [LARGE SCALE GENOMIC DNA]</scope>
    <source>
        <strain evidence="8 9">AMJK</strain>
    </source>
</reference>
<evidence type="ECO:0000313" key="8">
    <source>
        <dbReference type="EMBL" id="MDQ4627679.1"/>
    </source>
</evidence>
<feature type="domain" description="Heparinase II N-terminal" evidence="7">
    <location>
        <begin position="106"/>
        <end position="428"/>
    </location>
</feature>
<sequence length="748" mass="80909">MKFFPVKLPILLAAGVLSVAGPAHADWVQSVDPVVVAPAPTNLQIQAQNPPTFTWSRHVSAPASYTVEVKSATGAVSTYTTTRNWLLPSQLLPVGSYSWRVRPTPTVEWSDYRNFTITTASAPFVVPENADLRARIAKMPRPRSLQGLPLYSAWSAPLKAERNAAMLKMRSEVDWVTVKPGAGVLDSNWTLQTGSVLTAANVAQTANIRALVSANGRQLEGASLLYRLTGEQKYLTEAIYRGDMLAALNPYGPTSYVNQDQGTRVIALTLIKAIDTLGSAIDGTRRAAWLNVVRLRTNDIYADLAGSNGRMDQYPFDSHGGTNLGFLALIATLSLGEIKEADTWFDFSFRAYAAAFSAWSGPEGGFANGTAYAQYTADLALQVWQPLASASGIDMFGKPWSKGFVRYFMHFVPPGTPRHLFGDEAEVVPTFAVLKAFVSHYASPEAAWYFRALPVEMDALTLLQAPYPLPVSSVSTPLPPENARLYPSIGWAAMHSSMADNGRTSLYFKSSPYGSYNHSHGEQNSIVLVRNGVALLGQSGYSDYYGSPLASTWYRQTRAHNAVTFDGGLGQAIDGYTPQGYTRTKAYGGKITAFSTTPQLDYVEGDATPAYSGALTQAVRKVWYLRGANAAVVVDVLASATPRKFEWNFHSYAPMQTGENGKVVVAKDGQMVCLIPVSTGMPIAFEKRTGPPPKVGTVEDHGAFVNTVLQPKAEFVVVLDVGCSNPAPVFDPVARTLKVGAQTVTIPK</sequence>
<evidence type="ECO:0000256" key="3">
    <source>
        <dbReference type="ARBA" id="ARBA00022764"/>
    </source>
</evidence>
<accession>A0ABU0XVW8</accession>
<keyword evidence="2 5" id="KW-0732">Signal</keyword>
<evidence type="ECO:0000313" key="9">
    <source>
        <dbReference type="Proteomes" id="UP001237592"/>
    </source>
</evidence>
<evidence type="ECO:0000259" key="6">
    <source>
        <dbReference type="Pfam" id="PF07940"/>
    </source>
</evidence>